<reference evidence="1 2" key="1">
    <citation type="submission" date="2017-06" db="EMBL/GenBank/DDBJ databases">
        <title>Draft Genome Sequence of Bacillus sp Strain 36R Isolated from saline sediment at Atanasia, Sonora, Mexico.</title>
        <authorList>
            <person name="Sanchez Diaz R."/>
            <person name="Quiroz Macias M.E."/>
            <person name="Ibarra Gamez J.C."/>
            <person name="Enciso Ibarra J."/>
            <person name="Gomez Gil B."/>
            <person name="Galaviz Silva L."/>
        </authorList>
    </citation>
    <scope>NUCLEOTIDE SEQUENCE [LARGE SCALE GENOMIC DNA]</scope>
    <source>
        <strain evidence="1 2">36R_ATNSAL</strain>
    </source>
</reference>
<gene>
    <name evidence="1" type="ORF">CEY02_20405</name>
</gene>
<accession>A0A2A5IFR2</accession>
<dbReference type="Proteomes" id="UP000228754">
    <property type="component" value="Unassembled WGS sequence"/>
</dbReference>
<evidence type="ECO:0000313" key="2">
    <source>
        <dbReference type="Proteomes" id="UP000228754"/>
    </source>
</evidence>
<comment type="caution">
    <text evidence="1">The sequence shown here is derived from an EMBL/GenBank/DDBJ whole genome shotgun (WGS) entry which is preliminary data.</text>
</comment>
<protein>
    <submittedName>
        <fullName evidence="1">Uncharacterized protein</fullName>
    </submittedName>
</protein>
<dbReference type="AlphaFoldDB" id="A0A2A5IFR2"/>
<evidence type="ECO:0000313" key="1">
    <source>
        <dbReference type="EMBL" id="PCK15912.1"/>
    </source>
</evidence>
<name>A0A2A5IFR2_BACPU</name>
<organism evidence="1 2">
    <name type="scientific">Bacillus pumilus</name>
    <name type="common">Bacillus mesentericus</name>
    <dbReference type="NCBI Taxonomy" id="1408"/>
    <lineage>
        <taxon>Bacteria</taxon>
        <taxon>Bacillati</taxon>
        <taxon>Bacillota</taxon>
        <taxon>Bacilli</taxon>
        <taxon>Bacillales</taxon>
        <taxon>Bacillaceae</taxon>
        <taxon>Bacillus</taxon>
    </lineage>
</organism>
<proteinExistence type="predicted"/>
<feature type="non-terminal residue" evidence="1">
    <location>
        <position position="1"/>
    </location>
</feature>
<dbReference type="EMBL" id="NKHG01000207">
    <property type="protein sequence ID" value="PCK15912.1"/>
    <property type="molecule type" value="Genomic_DNA"/>
</dbReference>
<sequence>KPRVEALEASQQRLVTVDITGLVREKAADIALRKNETIDDQGAAKIAELQTYNDKIQRAIDAFNVANGGNLVVLPKQAVASRVDDITLS</sequence>